<sequence>MWYSRIPMYCLTSWHMVRVGVGTRILEKVLENRRIKKYPLIVSISRMYSEQSLTGFNRNKLEKFIRCCNCITCSRNVGNNDDSPEPRSEVLSSDNCKGTSIAGVQTSINHHEDERERECVFYKKRLGFLLSNF</sequence>
<keyword evidence="2" id="KW-1185">Reference proteome</keyword>
<organism evidence="1 2">
    <name type="scientific">Onchocerca flexuosa</name>
    <dbReference type="NCBI Taxonomy" id="387005"/>
    <lineage>
        <taxon>Eukaryota</taxon>
        <taxon>Metazoa</taxon>
        <taxon>Ecdysozoa</taxon>
        <taxon>Nematoda</taxon>
        <taxon>Chromadorea</taxon>
        <taxon>Rhabditida</taxon>
        <taxon>Spirurina</taxon>
        <taxon>Spiruromorpha</taxon>
        <taxon>Filarioidea</taxon>
        <taxon>Onchocercidae</taxon>
        <taxon>Onchocerca</taxon>
    </lineage>
</organism>
<gene>
    <name evidence="1" type="ORF">X798_08147</name>
</gene>
<reference evidence="1 2" key="1">
    <citation type="submission" date="2015-12" db="EMBL/GenBank/DDBJ databases">
        <title>Draft genome of the nematode, Onchocerca flexuosa.</title>
        <authorList>
            <person name="Mitreva M."/>
        </authorList>
    </citation>
    <scope>NUCLEOTIDE SEQUENCE [LARGE SCALE GENOMIC DNA]</scope>
    <source>
        <strain evidence="1">Red Deer</strain>
    </source>
</reference>
<evidence type="ECO:0000313" key="2">
    <source>
        <dbReference type="Proteomes" id="UP000242913"/>
    </source>
</evidence>
<dbReference type="AlphaFoldDB" id="A0A238BHB5"/>
<dbReference type="EMBL" id="KZ271567">
    <property type="protein sequence ID" value="OZC04877.1"/>
    <property type="molecule type" value="Genomic_DNA"/>
</dbReference>
<proteinExistence type="predicted"/>
<evidence type="ECO:0000313" key="1">
    <source>
        <dbReference type="EMBL" id="OZC04877.1"/>
    </source>
</evidence>
<protein>
    <submittedName>
        <fullName evidence="1">Uncharacterized protein</fullName>
    </submittedName>
</protein>
<dbReference type="Proteomes" id="UP000242913">
    <property type="component" value="Unassembled WGS sequence"/>
</dbReference>
<name>A0A238BHB5_9BILA</name>
<accession>A0A238BHB5</accession>